<sequence>MQGVKAVFEVTSLSTIQMVQLLSGWAGGGLTDQQLYDYLYQEHPGDQGNPDPQNQENPSQASPSSAVKSSASQEGQTRSQAPTGEIVSKEADGANAQILPMNNVIDQKISRRYGD</sequence>
<name>A0ABS5AZ99_9STRE</name>
<dbReference type="EMBL" id="QFAY01000026">
    <property type="protein sequence ID" value="MBP2621895.1"/>
    <property type="molecule type" value="Genomic_DNA"/>
</dbReference>
<gene>
    <name evidence="2" type="ORF">DHL47_11325</name>
</gene>
<comment type="caution">
    <text evidence="2">The sequence shown here is derived from an EMBL/GenBank/DDBJ whole genome shotgun (WGS) entry which is preliminary data.</text>
</comment>
<accession>A0ABS5AZ99</accession>
<feature type="compositionally biased region" description="Low complexity" evidence="1">
    <location>
        <begin position="58"/>
        <end position="73"/>
    </location>
</feature>
<evidence type="ECO:0000313" key="2">
    <source>
        <dbReference type="EMBL" id="MBP2621895.1"/>
    </source>
</evidence>
<proteinExistence type="predicted"/>
<evidence type="ECO:0000313" key="3">
    <source>
        <dbReference type="Proteomes" id="UP001519349"/>
    </source>
</evidence>
<organism evidence="2 3">
    <name type="scientific">Streptococcus panodentis</name>
    <dbReference type="NCBI Taxonomy" id="1581472"/>
    <lineage>
        <taxon>Bacteria</taxon>
        <taxon>Bacillati</taxon>
        <taxon>Bacillota</taxon>
        <taxon>Bacilli</taxon>
        <taxon>Lactobacillales</taxon>
        <taxon>Streptococcaceae</taxon>
        <taxon>Streptococcus</taxon>
    </lineage>
</organism>
<reference evidence="2 3" key="1">
    <citation type="submission" date="2018-05" db="EMBL/GenBank/DDBJ databases">
        <title>Draft genome sequence of Streptococcus panodentis CCUG 70867T.</title>
        <authorList>
            <person name="Salva-Serra F."/>
            <person name="Mendez V."/>
            <person name="Jaen-Luchoro D."/>
            <person name="Gonzales-Siles L."/>
            <person name="Karlsson R."/>
            <person name="Engstrom-Jakobsson H."/>
            <person name="Busquets A."/>
            <person name="Gomila M."/>
            <person name="Pineiro-Iglesias B."/>
            <person name="Bennasar-Figueras A."/>
            <person name="Seeger M."/>
            <person name="Moore E."/>
        </authorList>
    </citation>
    <scope>NUCLEOTIDE SEQUENCE [LARGE SCALE GENOMIC DNA]</scope>
    <source>
        <strain evidence="2 3">CCUG 70867</strain>
    </source>
</reference>
<feature type="region of interest" description="Disordered" evidence="1">
    <location>
        <begin position="40"/>
        <end position="115"/>
    </location>
</feature>
<dbReference type="Proteomes" id="UP001519349">
    <property type="component" value="Unassembled WGS sequence"/>
</dbReference>
<evidence type="ECO:0000256" key="1">
    <source>
        <dbReference type="SAM" id="MobiDB-lite"/>
    </source>
</evidence>
<protein>
    <submittedName>
        <fullName evidence="2">Uncharacterized protein</fullName>
    </submittedName>
</protein>
<keyword evidence="3" id="KW-1185">Reference proteome</keyword>